<dbReference type="AlphaFoldDB" id="A0A0A9AWQ3"/>
<organism evidence="1">
    <name type="scientific">Arundo donax</name>
    <name type="common">Giant reed</name>
    <name type="synonym">Donax arundinaceus</name>
    <dbReference type="NCBI Taxonomy" id="35708"/>
    <lineage>
        <taxon>Eukaryota</taxon>
        <taxon>Viridiplantae</taxon>
        <taxon>Streptophyta</taxon>
        <taxon>Embryophyta</taxon>
        <taxon>Tracheophyta</taxon>
        <taxon>Spermatophyta</taxon>
        <taxon>Magnoliopsida</taxon>
        <taxon>Liliopsida</taxon>
        <taxon>Poales</taxon>
        <taxon>Poaceae</taxon>
        <taxon>PACMAD clade</taxon>
        <taxon>Arundinoideae</taxon>
        <taxon>Arundineae</taxon>
        <taxon>Arundo</taxon>
    </lineage>
</organism>
<reference evidence="1" key="1">
    <citation type="submission" date="2014-09" db="EMBL/GenBank/DDBJ databases">
        <authorList>
            <person name="Magalhaes I.L.F."/>
            <person name="Oliveira U."/>
            <person name="Santos F.R."/>
            <person name="Vidigal T.H.D.A."/>
            <person name="Brescovit A.D."/>
            <person name="Santos A.J."/>
        </authorList>
    </citation>
    <scope>NUCLEOTIDE SEQUENCE</scope>
    <source>
        <tissue evidence="1">Shoot tissue taken approximately 20 cm above the soil surface</tissue>
    </source>
</reference>
<sequence length="62" mass="7023">MCYKGMDSDVHFAFAEIEFDSYFLFSSDLKSGPVSFFLSTTSLCNCSHPSFFCCFPCICVVY</sequence>
<proteinExistence type="predicted"/>
<dbReference type="EMBL" id="GBRH01244540">
    <property type="protein sequence ID" value="JAD53355.1"/>
    <property type="molecule type" value="Transcribed_RNA"/>
</dbReference>
<protein>
    <submittedName>
        <fullName evidence="1">Uncharacterized protein</fullName>
    </submittedName>
</protein>
<accession>A0A0A9AWQ3</accession>
<name>A0A0A9AWQ3_ARUDO</name>
<reference evidence="1" key="2">
    <citation type="journal article" date="2015" name="Data Brief">
        <title>Shoot transcriptome of the giant reed, Arundo donax.</title>
        <authorList>
            <person name="Barrero R.A."/>
            <person name="Guerrero F.D."/>
            <person name="Moolhuijzen P."/>
            <person name="Goolsby J.A."/>
            <person name="Tidwell J."/>
            <person name="Bellgard S.E."/>
            <person name="Bellgard M.I."/>
        </authorList>
    </citation>
    <scope>NUCLEOTIDE SEQUENCE</scope>
    <source>
        <tissue evidence="1">Shoot tissue taken approximately 20 cm above the soil surface</tissue>
    </source>
</reference>
<evidence type="ECO:0000313" key="1">
    <source>
        <dbReference type="EMBL" id="JAD53355.1"/>
    </source>
</evidence>